<evidence type="ECO:0000313" key="4">
    <source>
        <dbReference type="EMBL" id="MFD1531915.1"/>
    </source>
</evidence>
<dbReference type="InterPro" id="IPR029050">
    <property type="entry name" value="Immunoprotect_excell_Ig-like"/>
</dbReference>
<organism evidence="4 5">
    <name type="scientific">Pseudonocardia aurantiaca</name>
    <dbReference type="NCBI Taxonomy" id="75290"/>
    <lineage>
        <taxon>Bacteria</taxon>
        <taxon>Bacillati</taxon>
        <taxon>Actinomycetota</taxon>
        <taxon>Actinomycetes</taxon>
        <taxon>Pseudonocardiales</taxon>
        <taxon>Pseudonocardiaceae</taxon>
        <taxon>Pseudonocardia</taxon>
    </lineage>
</organism>
<name>A0ABW4FN13_9PSEU</name>
<keyword evidence="2" id="KW-1133">Transmembrane helix</keyword>
<accession>A0ABW4FN13</accession>
<sequence>MLGLVGLLFSFIPVIGVIAWPLVLLGLVFAGIGLSRVRAGRATNKGLTIAGLVCSAIGLVMCILYTAAFSAAVSAPPAAPSTPNVVAQPVPNISADQSGGDVPSATASIGDQIQDGSFGFTVTDVQTGLQDLGEGFLRSEAQGSYVLVHVTVTNVGTESQMFTSANQTLLDAQGREFEADAGAALMNVPDSESFLTDINPGNSVDGVLVFDVPEGLSPAAIELHESMFSGGALVSLAG</sequence>
<feature type="domain" description="DUF4352" evidence="3">
    <location>
        <begin position="109"/>
        <end position="231"/>
    </location>
</feature>
<comment type="caution">
    <text evidence="4">The sequence shown here is derived from an EMBL/GenBank/DDBJ whole genome shotgun (WGS) entry which is preliminary data.</text>
</comment>
<keyword evidence="1" id="KW-0732">Signal</keyword>
<dbReference type="Pfam" id="PF11611">
    <property type="entry name" value="DUF4352"/>
    <property type="match status" value="1"/>
</dbReference>
<evidence type="ECO:0000259" key="3">
    <source>
        <dbReference type="Pfam" id="PF11611"/>
    </source>
</evidence>
<gene>
    <name evidence="4" type="ORF">ACFSCY_21005</name>
</gene>
<evidence type="ECO:0000256" key="1">
    <source>
        <dbReference type="ARBA" id="ARBA00022729"/>
    </source>
</evidence>
<dbReference type="Proteomes" id="UP001597145">
    <property type="component" value="Unassembled WGS sequence"/>
</dbReference>
<reference evidence="5" key="1">
    <citation type="journal article" date="2019" name="Int. J. Syst. Evol. Microbiol.">
        <title>The Global Catalogue of Microorganisms (GCM) 10K type strain sequencing project: providing services to taxonomists for standard genome sequencing and annotation.</title>
        <authorList>
            <consortium name="The Broad Institute Genomics Platform"/>
            <consortium name="The Broad Institute Genome Sequencing Center for Infectious Disease"/>
            <person name="Wu L."/>
            <person name="Ma J."/>
        </authorList>
    </citation>
    <scope>NUCLEOTIDE SEQUENCE [LARGE SCALE GENOMIC DNA]</scope>
    <source>
        <strain evidence="5">JCM 12165</strain>
    </source>
</reference>
<feature type="transmembrane region" description="Helical" evidence="2">
    <location>
        <begin position="6"/>
        <end position="34"/>
    </location>
</feature>
<dbReference type="EMBL" id="JBHUCP010000016">
    <property type="protein sequence ID" value="MFD1531915.1"/>
    <property type="molecule type" value="Genomic_DNA"/>
</dbReference>
<keyword evidence="5" id="KW-1185">Reference proteome</keyword>
<evidence type="ECO:0000313" key="5">
    <source>
        <dbReference type="Proteomes" id="UP001597145"/>
    </source>
</evidence>
<feature type="transmembrane region" description="Helical" evidence="2">
    <location>
        <begin position="46"/>
        <end position="68"/>
    </location>
</feature>
<dbReference type="RefSeq" id="WP_379659880.1">
    <property type="nucleotide sequence ID" value="NZ_BAAAJG010000007.1"/>
</dbReference>
<dbReference type="Gene3D" id="2.60.40.1240">
    <property type="match status" value="1"/>
</dbReference>
<evidence type="ECO:0000256" key="2">
    <source>
        <dbReference type="SAM" id="Phobius"/>
    </source>
</evidence>
<proteinExistence type="predicted"/>
<dbReference type="InterPro" id="IPR029051">
    <property type="entry name" value="DUF4352"/>
</dbReference>
<keyword evidence="2" id="KW-0472">Membrane</keyword>
<keyword evidence="2" id="KW-0812">Transmembrane</keyword>
<protein>
    <submittedName>
        <fullName evidence="4">DUF4352 domain-containing protein</fullName>
    </submittedName>
</protein>